<dbReference type="Proteomes" id="UP001500266">
    <property type="component" value="Unassembled WGS sequence"/>
</dbReference>
<dbReference type="Pfam" id="PF13490">
    <property type="entry name" value="zf-HC2"/>
    <property type="match status" value="1"/>
</dbReference>
<dbReference type="EMBL" id="BAABDO010000002">
    <property type="protein sequence ID" value="GAA4127133.1"/>
    <property type="molecule type" value="Genomic_DNA"/>
</dbReference>
<protein>
    <recommendedName>
        <fullName evidence="1">Putative zinc-finger domain-containing protein</fullName>
    </recommendedName>
</protein>
<proteinExistence type="predicted"/>
<organism evidence="2 3">
    <name type="scientific">Actinomadura keratinilytica</name>
    <dbReference type="NCBI Taxonomy" id="547461"/>
    <lineage>
        <taxon>Bacteria</taxon>
        <taxon>Bacillati</taxon>
        <taxon>Actinomycetota</taxon>
        <taxon>Actinomycetes</taxon>
        <taxon>Streptosporangiales</taxon>
        <taxon>Thermomonosporaceae</taxon>
        <taxon>Actinomadura</taxon>
    </lineage>
</organism>
<comment type="caution">
    <text evidence="2">The sequence shown here is derived from an EMBL/GenBank/DDBJ whole genome shotgun (WGS) entry which is preliminary data.</text>
</comment>
<accession>A0ABP7XWK1</accession>
<evidence type="ECO:0000259" key="1">
    <source>
        <dbReference type="Pfam" id="PF13490"/>
    </source>
</evidence>
<dbReference type="InterPro" id="IPR024020">
    <property type="entry name" value="Anit_sigma_mycothiol_RsrA"/>
</dbReference>
<feature type="domain" description="Putative zinc-finger" evidence="1">
    <location>
        <begin position="11"/>
        <end position="44"/>
    </location>
</feature>
<evidence type="ECO:0000313" key="2">
    <source>
        <dbReference type="EMBL" id="GAA4127133.1"/>
    </source>
</evidence>
<name>A0ABP7XWK1_9ACTN</name>
<dbReference type="InterPro" id="IPR027383">
    <property type="entry name" value="Znf_put"/>
</dbReference>
<sequence>MSCGDHHETPCSEVLARVYTYLDGELDQQGCGEVQQHLDECGPCLREFGLEEAVKKLVGKSCGCEPVPADLRAKVLGRIEQLCGELKEAEAAKAGEAGGAAGAEAGGQVGGAAGGAAGAAQVAGAAGRQAAGRAGKRAAD</sequence>
<keyword evidence="3" id="KW-1185">Reference proteome</keyword>
<evidence type="ECO:0000313" key="3">
    <source>
        <dbReference type="Proteomes" id="UP001500266"/>
    </source>
</evidence>
<gene>
    <name evidence="2" type="ORF">GCM10022416_01490</name>
</gene>
<reference evidence="3" key="1">
    <citation type="journal article" date="2019" name="Int. J. Syst. Evol. Microbiol.">
        <title>The Global Catalogue of Microorganisms (GCM) 10K type strain sequencing project: providing services to taxonomists for standard genome sequencing and annotation.</title>
        <authorList>
            <consortium name="The Broad Institute Genomics Platform"/>
            <consortium name="The Broad Institute Genome Sequencing Center for Infectious Disease"/>
            <person name="Wu L."/>
            <person name="Ma J."/>
        </authorList>
    </citation>
    <scope>NUCLEOTIDE SEQUENCE [LARGE SCALE GENOMIC DNA]</scope>
    <source>
        <strain evidence="3">JCM 17316</strain>
    </source>
</reference>
<dbReference type="NCBIfam" id="TIGR03988">
    <property type="entry name" value="antisig_RsrA"/>
    <property type="match status" value="1"/>
</dbReference>